<proteinExistence type="predicted"/>
<reference evidence="2" key="1">
    <citation type="submission" date="2025-08" db="UniProtKB">
        <authorList>
            <consortium name="RefSeq"/>
        </authorList>
    </citation>
    <scope>IDENTIFICATION</scope>
    <source>
        <tissue evidence="2">Gonad</tissue>
    </source>
</reference>
<dbReference type="GeneID" id="109462924"/>
<protein>
    <submittedName>
        <fullName evidence="2">Uncharacterized protein LOC109462924</fullName>
    </submittedName>
</protein>
<dbReference type="RefSeq" id="XP_019615111.1">
    <property type="nucleotide sequence ID" value="XM_019759552.1"/>
</dbReference>
<sequence>MFETRTIMAASTSTGRTSKESWGVSLRPVPPISHAFIEKWARKDQKVPQKLLKKGYAFFSGSYIHNVEVKPGSPVVMVRAKCFPSMRKHDEPKRLEVVFLQLCYRFLQLVQTTYAML</sequence>
<dbReference type="OrthoDB" id="5984844at2759"/>
<dbReference type="AlphaFoldDB" id="A0A6P4YDV6"/>
<name>A0A6P4YDV6_BRABE</name>
<evidence type="ECO:0000313" key="2">
    <source>
        <dbReference type="RefSeq" id="XP_019615111.1"/>
    </source>
</evidence>
<keyword evidence="1" id="KW-1185">Reference proteome</keyword>
<dbReference type="Proteomes" id="UP000515135">
    <property type="component" value="Unplaced"/>
</dbReference>
<organism evidence="1 2">
    <name type="scientific">Branchiostoma belcheri</name>
    <name type="common">Amphioxus</name>
    <dbReference type="NCBI Taxonomy" id="7741"/>
    <lineage>
        <taxon>Eukaryota</taxon>
        <taxon>Metazoa</taxon>
        <taxon>Chordata</taxon>
        <taxon>Cephalochordata</taxon>
        <taxon>Leptocardii</taxon>
        <taxon>Amphioxiformes</taxon>
        <taxon>Branchiostomatidae</taxon>
        <taxon>Branchiostoma</taxon>
    </lineage>
</organism>
<evidence type="ECO:0000313" key="1">
    <source>
        <dbReference type="Proteomes" id="UP000515135"/>
    </source>
</evidence>
<gene>
    <name evidence="2" type="primary">LOC109462924</name>
</gene>
<dbReference type="KEGG" id="bbel:109462924"/>
<accession>A0A6P4YDV6</accession>